<dbReference type="Pfam" id="PF08123">
    <property type="entry name" value="DOT1"/>
    <property type="match status" value="1"/>
</dbReference>
<evidence type="ECO:0000256" key="2">
    <source>
        <dbReference type="ARBA" id="ARBA00022679"/>
    </source>
</evidence>
<dbReference type="PANTHER" id="PTHR13610">
    <property type="entry name" value="METHYLTRANSFERASE DOMAIN-CONTAINING PROTEIN"/>
    <property type="match status" value="1"/>
</dbReference>
<keyword evidence="2 5" id="KW-0808">Transferase</keyword>
<keyword evidence="3" id="KW-0949">S-adenosyl-L-methionine</keyword>
<dbReference type="AlphaFoldDB" id="A0A7W2TTT2"/>
<sequence>MLKDLLDKLEENSDIDAYSDLDSYRDLDPLTDLNFAADFDNYSTEPELFLDVPYVPTKESLVGEILDLAKVGPRDLLYDLGSGDGRIVVAAAKERGSRAVGIDLDPIRVADAMEYAGWSGVEYMVDFIEGSIFTEDISEATVVTLYLLDSVNLELRPRLLHTLRPGTRIVSHAFNMGDWAADERRSLSGATLYKWVVPAQIAGTWEWNRADGKTYRIELQQKFQKVSGSVYLDGEKAHLESAKLSGCRLELMLREHKTAPFDCFTLQYSDSRGGSELLSVTED</sequence>
<protein>
    <submittedName>
        <fullName evidence="5">Class I SAM-dependent methyltransferase</fullName>
    </submittedName>
</protein>
<evidence type="ECO:0000256" key="3">
    <source>
        <dbReference type="ARBA" id="ARBA00022691"/>
    </source>
</evidence>
<accession>A0A7W2TTT2</accession>
<feature type="domain" description="DOT1" evidence="4">
    <location>
        <begin position="54"/>
        <end position="172"/>
    </location>
</feature>
<gene>
    <name evidence="5" type="ORF">H2508_01565</name>
</gene>
<proteinExistence type="predicted"/>
<dbReference type="Gene3D" id="3.40.50.150">
    <property type="entry name" value="Vaccinia Virus protein VP39"/>
    <property type="match status" value="1"/>
</dbReference>
<dbReference type="SUPFAM" id="SSF53335">
    <property type="entry name" value="S-adenosyl-L-methionine-dependent methyltransferases"/>
    <property type="match status" value="1"/>
</dbReference>
<evidence type="ECO:0000313" key="6">
    <source>
        <dbReference type="Proteomes" id="UP000539350"/>
    </source>
</evidence>
<keyword evidence="6" id="KW-1185">Reference proteome</keyword>
<dbReference type="InterPro" id="IPR026170">
    <property type="entry name" value="FAM173A/B"/>
</dbReference>
<keyword evidence="1 5" id="KW-0489">Methyltransferase</keyword>
<evidence type="ECO:0000256" key="1">
    <source>
        <dbReference type="ARBA" id="ARBA00022603"/>
    </source>
</evidence>
<evidence type="ECO:0000259" key="4">
    <source>
        <dbReference type="Pfam" id="PF08123"/>
    </source>
</evidence>
<dbReference type="InterPro" id="IPR025789">
    <property type="entry name" value="DOT1_dom"/>
</dbReference>
<dbReference type="GO" id="GO:0032259">
    <property type="term" value="P:methylation"/>
    <property type="evidence" value="ECO:0007669"/>
    <property type="project" value="UniProtKB-KW"/>
</dbReference>
<dbReference type="RefSeq" id="WP_182168653.1">
    <property type="nucleotide sequence ID" value="NZ_JACFXU010000013.1"/>
</dbReference>
<name>A0A7W2TTT2_9GAMM</name>
<reference evidence="5 6" key="1">
    <citation type="submission" date="2020-07" db="EMBL/GenBank/DDBJ databases">
        <title>Halieaceae bacterium, F7430, whole genome shotgun sequencing project.</title>
        <authorList>
            <person name="Jiang S."/>
            <person name="Liu Z.W."/>
            <person name="Du Z.J."/>
        </authorList>
    </citation>
    <scope>NUCLEOTIDE SEQUENCE [LARGE SCALE GENOMIC DNA]</scope>
    <source>
        <strain evidence="5 6">F7430</strain>
    </source>
</reference>
<dbReference type="GO" id="GO:0031151">
    <property type="term" value="F:histone H3K79 methyltransferase activity"/>
    <property type="evidence" value="ECO:0007669"/>
    <property type="project" value="InterPro"/>
</dbReference>
<evidence type="ECO:0000313" key="5">
    <source>
        <dbReference type="EMBL" id="MBA6411796.1"/>
    </source>
</evidence>
<dbReference type="InterPro" id="IPR029063">
    <property type="entry name" value="SAM-dependent_MTases_sf"/>
</dbReference>
<dbReference type="Proteomes" id="UP000539350">
    <property type="component" value="Unassembled WGS sequence"/>
</dbReference>
<dbReference type="PANTHER" id="PTHR13610:SF11">
    <property type="entry name" value="METHYLTRANSFERASE DOMAIN-CONTAINING PROTEIN"/>
    <property type="match status" value="1"/>
</dbReference>
<comment type="caution">
    <text evidence="5">The sequence shown here is derived from an EMBL/GenBank/DDBJ whole genome shotgun (WGS) entry which is preliminary data.</text>
</comment>
<organism evidence="5 6">
    <name type="scientific">Sediminihaliea albiluteola</name>
    <dbReference type="NCBI Taxonomy" id="2758564"/>
    <lineage>
        <taxon>Bacteria</taxon>
        <taxon>Pseudomonadati</taxon>
        <taxon>Pseudomonadota</taxon>
        <taxon>Gammaproteobacteria</taxon>
        <taxon>Cellvibrionales</taxon>
        <taxon>Halieaceae</taxon>
        <taxon>Sediminihaliea</taxon>
    </lineage>
</organism>
<dbReference type="EMBL" id="JACFXU010000013">
    <property type="protein sequence ID" value="MBA6411796.1"/>
    <property type="molecule type" value="Genomic_DNA"/>
</dbReference>